<feature type="compositionally biased region" description="Acidic residues" evidence="4">
    <location>
        <begin position="308"/>
        <end position="339"/>
    </location>
</feature>
<dbReference type="Proteomes" id="UP000322225">
    <property type="component" value="Chromosome 11"/>
</dbReference>
<evidence type="ECO:0000256" key="2">
    <source>
        <dbReference type="ARBA" id="ARBA00022833"/>
    </source>
</evidence>
<organism evidence="5 6">
    <name type="scientific">Kwoniella shandongensis</name>
    <dbReference type="NCBI Taxonomy" id="1734106"/>
    <lineage>
        <taxon>Eukaryota</taxon>
        <taxon>Fungi</taxon>
        <taxon>Dikarya</taxon>
        <taxon>Basidiomycota</taxon>
        <taxon>Agaricomycotina</taxon>
        <taxon>Tremellomycetes</taxon>
        <taxon>Tremellales</taxon>
        <taxon>Cryptococcaceae</taxon>
        <taxon>Kwoniella</taxon>
    </lineage>
</organism>
<dbReference type="FunFam" id="1.10.1170.10:FF:000016">
    <property type="entry name" value="Unplaced genomic scaffold supercont1.2, whole genome shotgun sequence"/>
    <property type="match status" value="1"/>
</dbReference>
<accession>A0A5M6BZI1</accession>
<reference evidence="5" key="1">
    <citation type="submission" date="2017-08" db="EMBL/GenBank/DDBJ databases">
        <authorList>
            <person name="Cuomo C."/>
            <person name="Billmyre B."/>
            <person name="Heitman J."/>
        </authorList>
    </citation>
    <scope>NUCLEOTIDE SEQUENCE</scope>
    <source>
        <strain evidence="5">CBS 12478</strain>
    </source>
</reference>
<evidence type="ECO:0000256" key="1">
    <source>
        <dbReference type="ARBA" id="ARBA00022723"/>
    </source>
</evidence>
<dbReference type="AlphaFoldDB" id="A0A5M6BZI1"/>
<protein>
    <submittedName>
        <fullName evidence="5">Uncharacterized protein</fullName>
    </submittedName>
</protein>
<dbReference type="EMBL" id="CP144061">
    <property type="protein sequence ID" value="WWD21562.1"/>
    <property type="molecule type" value="Genomic_DNA"/>
</dbReference>
<feature type="compositionally biased region" description="Polar residues" evidence="4">
    <location>
        <begin position="479"/>
        <end position="488"/>
    </location>
</feature>
<dbReference type="OrthoDB" id="2196114at2759"/>
<dbReference type="RefSeq" id="XP_031860568.1">
    <property type="nucleotide sequence ID" value="XM_032005056.1"/>
</dbReference>
<evidence type="ECO:0000313" key="5">
    <source>
        <dbReference type="EMBL" id="WWD21562.1"/>
    </source>
</evidence>
<dbReference type="CDD" id="cd00022">
    <property type="entry name" value="BIR"/>
    <property type="match status" value="2"/>
</dbReference>
<feature type="compositionally biased region" description="Low complexity" evidence="4">
    <location>
        <begin position="466"/>
        <end position="477"/>
    </location>
</feature>
<dbReference type="SMART" id="SM00238">
    <property type="entry name" value="BIR"/>
    <property type="match status" value="2"/>
</dbReference>
<keyword evidence="6" id="KW-1185">Reference proteome</keyword>
<dbReference type="GeneID" id="43589197"/>
<feature type="compositionally biased region" description="Acidic residues" evidence="4">
    <location>
        <begin position="374"/>
        <end position="390"/>
    </location>
</feature>
<dbReference type="SUPFAM" id="SSF57924">
    <property type="entry name" value="Inhibitor of apoptosis (IAP) repeat"/>
    <property type="match status" value="2"/>
</dbReference>
<feature type="compositionally biased region" description="Basic residues" evidence="4">
    <location>
        <begin position="345"/>
        <end position="358"/>
    </location>
</feature>
<dbReference type="KEGG" id="ksn:43589197"/>
<proteinExistence type="predicted"/>
<evidence type="ECO:0000256" key="3">
    <source>
        <dbReference type="SAM" id="Coils"/>
    </source>
</evidence>
<evidence type="ECO:0000313" key="6">
    <source>
        <dbReference type="Proteomes" id="UP000322225"/>
    </source>
</evidence>
<dbReference type="GO" id="GO:0046872">
    <property type="term" value="F:metal ion binding"/>
    <property type="evidence" value="ECO:0007669"/>
    <property type="project" value="UniProtKB-KW"/>
</dbReference>
<dbReference type="PANTHER" id="PTHR46771:SF5">
    <property type="entry name" value="DETERIN"/>
    <property type="match status" value="1"/>
</dbReference>
<dbReference type="Gene3D" id="1.10.1170.10">
    <property type="entry name" value="Inhibitor Of Apoptosis Protein (2mihbC-IAP-1), Chain A"/>
    <property type="match status" value="2"/>
</dbReference>
<feature type="coiled-coil region" evidence="3">
    <location>
        <begin position="553"/>
        <end position="584"/>
    </location>
</feature>
<dbReference type="PROSITE" id="PS50143">
    <property type="entry name" value="BIR_REPEAT_2"/>
    <property type="match status" value="2"/>
</dbReference>
<sequence>MQNVDIRLASFNAITKPKTKARPAFPLTSSTHPHLTPRTLSEAGFYYTPEPSTSTLDTCTCFLCGLILATWDETDDPFEEHAARIDNDCAWGEIFCAAKVERKKRVEGKGAYETIYETADSLPQSKHSIARRLATFGTWWPHKQKRGWLPTPKALARAGFVYNPSTESTDAVICPHCEYSVEGWEATDDPWEIHHNKREDCLFFRASLHPDAVEAGTSEVKTKSTGRRKKSEAPKTTRAKRATTATRVALSDSEAEPEIRPTQSEADEEITPPSQTTTTGKRATKPRATTTKAKTGGRGKKKAATVEPEAEEDANVIDVNDEVEEIQPILEEDVVESTVEEVKEKKTKAKSKPTKSKPRATTTTKSKSKKKVEQEEEEEGEDVEVDEVVEVETANAPEVNSEPENSTRPASTASQSKSSKSTKTTVKGSSKSSSSKPLPPLPTASLPTSPAQQRPLSQLDRFANIPASSPIPSPRSKSTLRSTQSSKPTGKPIPREEYDKVVQRGAIEARQVIEDLMSSPFVGSPLTKRTEAAQEEDNGVNGALVLTEEQKKMTLEELVRAEMKRRYEELERDGEEMIKRWEERAKHDRKKIEAI</sequence>
<dbReference type="InterPro" id="IPR001370">
    <property type="entry name" value="BIR_rpt"/>
</dbReference>
<gene>
    <name evidence="5" type="ORF">CI109_106048</name>
</gene>
<dbReference type="InterPro" id="IPR051190">
    <property type="entry name" value="Baculoviral_IAP"/>
</dbReference>
<feature type="compositionally biased region" description="Low complexity" evidence="4">
    <location>
        <begin position="276"/>
        <end position="294"/>
    </location>
</feature>
<keyword evidence="2" id="KW-0862">Zinc</keyword>
<name>A0A5M6BZI1_9TREE</name>
<evidence type="ECO:0000256" key="4">
    <source>
        <dbReference type="SAM" id="MobiDB-lite"/>
    </source>
</evidence>
<feature type="compositionally biased region" description="Low complexity" evidence="4">
    <location>
        <begin position="409"/>
        <end position="436"/>
    </location>
</feature>
<keyword evidence="3" id="KW-0175">Coiled coil</keyword>
<feature type="region of interest" description="Disordered" evidence="4">
    <location>
        <begin position="215"/>
        <end position="499"/>
    </location>
</feature>
<keyword evidence="1" id="KW-0479">Metal-binding</keyword>
<reference evidence="5" key="2">
    <citation type="submission" date="2024-01" db="EMBL/GenBank/DDBJ databases">
        <title>Comparative genomics of Cryptococcus and Kwoniella reveals pathogenesis evolution and contrasting modes of karyotype evolution via chromosome fusion or intercentromeric recombination.</title>
        <authorList>
            <person name="Coelho M.A."/>
            <person name="David-Palma M."/>
            <person name="Shea T."/>
            <person name="Bowers K."/>
            <person name="McGinley-Smith S."/>
            <person name="Mohammad A.W."/>
            <person name="Gnirke A."/>
            <person name="Yurkov A.M."/>
            <person name="Nowrousian M."/>
            <person name="Sun S."/>
            <person name="Cuomo C.A."/>
            <person name="Heitman J."/>
        </authorList>
    </citation>
    <scope>NUCLEOTIDE SEQUENCE</scope>
    <source>
        <strain evidence="5">CBS 12478</strain>
    </source>
</reference>
<dbReference type="Pfam" id="PF00653">
    <property type="entry name" value="BIR"/>
    <property type="match status" value="2"/>
</dbReference>
<dbReference type="PANTHER" id="PTHR46771">
    <property type="entry name" value="DETERIN"/>
    <property type="match status" value="1"/>
</dbReference>